<dbReference type="Gene3D" id="3.90.600.10">
    <property type="entry name" value="Phosphoribosylglycinamide synthetase, C-terminal domain"/>
    <property type="match status" value="1"/>
</dbReference>
<protein>
    <recommendedName>
        <fullName evidence="4 14">Phosphoribosylamine--glycine ligase</fullName>
        <ecNumber evidence="4 14">6.3.4.13</ecNumber>
    </recommendedName>
    <alternativeName>
        <fullName evidence="14">GARS</fullName>
    </alternativeName>
    <alternativeName>
        <fullName evidence="12 14">Glycinamide ribonucleotide synthetase</fullName>
    </alternativeName>
    <alternativeName>
        <fullName evidence="13 14">Phosphoribosylglycinamide synthetase</fullName>
    </alternativeName>
</protein>
<comment type="caution">
    <text evidence="17">The sequence shown here is derived from an EMBL/GenBank/DDBJ whole genome shotgun (WGS) entry which is preliminary data.</text>
</comment>
<dbReference type="SUPFAM" id="SSF52440">
    <property type="entry name" value="PreATP-grasp domain"/>
    <property type="match status" value="1"/>
</dbReference>
<evidence type="ECO:0000256" key="10">
    <source>
        <dbReference type="ARBA" id="ARBA00023211"/>
    </source>
</evidence>
<dbReference type="SMART" id="SM01210">
    <property type="entry name" value="GARS_C"/>
    <property type="match status" value="1"/>
</dbReference>
<dbReference type="InterPro" id="IPR011054">
    <property type="entry name" value="Rudment_hybrid_motif"/>
</dbReference>
<evidence type="ECO:0000313" key="18">
    <source>
        <dbReference type="Proteomes" id="UP000741360"/>
    </source>
</evidence>
<dbReference type="PROSITE" id="PS00184">
    <property type="entry name" value="GARS"/>
    <property type="match status" value="1"/>
</dbReference>
<evidence type="ECO:0000256" key="5">
    <source>
        <dbReference type="ARBA" id="ARBA00022598"/>
    </source>
</evidence>
<dbReference type="Proteomes" id="UP000741360">
    <property type="component" value="Unassembled WGS sequence"/>
</dbReference>
<dbReference type="InterPro" id="IPR013815">
    <property type="entry name" value="ATP_grasp_subdomain_1"/>
</dbReference>
<gene>
    <name evidence="14 17" type="primary">purD</name>
    <name evidence="17" type="ORF">HYY65_09150</name>
</gene>
<evidence type="ECO:0000256" key="15">
    <source>
        <dbReference type="PROSITE-ProRule" id="PRU00409"/>
    </source>
</evidence>
<dbReference type="Gene3D" id="3.30.1490.20">
    <property type="entry name" value="ATP-grasp fold, A domain"/>
    <property type="match status" value="1"/>
</dbReference>
<proteinExistence type="inferred from homology"/>
<dbReference type="InterPro" id="IPR037123">
    <property type="entry name" value="PRibGlycinamide_synth_C_sf"/>
</dbReference>
<comment type="cofactor">
    <cofactor evidence="1">
        <name>Mn(2+)</name>
        <dbReference type="ChEBI" id="CHEBI:29035"/>
    </cofactor>
</comment>
<dbReference type="InterPro" id="IPR020562">
    <property type="entry name" value="PRibGlycinamide_synth_N"/>
</dbReference>
<dbReference type="SMART" id="SM01209">
    <property type="entry name" value="GARS_A"/>
    <property type="match status" value="1"/>
</dbReference>
<evidence type="ECO:0000256" key="14">
    <source>
        <dbReference type="HAMAP-Rule" id="MF_00138"/>
    </source>
</evidence>
<dbReference type="InterPro" id="IPR011761">
    <property type="entry name" value="ATP-grasp"/>
</dbReference>
<dbReference type="GO" id="GO:0009113">
    <property type="term" value="P:purine nucleobase biosynthetic process"/>
    <property type="evidence" value="ECO:0007669"/>
    <property type="project" value="InterPro"/>
</dbReference>
<evidence type="ECO:0000313" key="17">
    <source>
        <dbReference type="EMBL" id="MBI3015207.1"/>
    </source>
</evidence>
<keyword evidence="8 14" id="KW-0658">Purine biosynthesis</keyword>
<dbReference type="Pfam" id="PF02844">
    <property type="entry name" value="GARS_N"/>
    <property type="match status" value="1"/>
</dbReference>
<dbReference type="EMBL" id="JACPSX010000175">
    <property type="protein sequence ID" value="MBI3015207.1"/>
    <property type="molecule type" value="Genomic_DNA"/>
</dbReference>
<name>A0A932GQ85_UNCTE</name>
<keyword evidence="5 14" id="KW-0436">Ligase</keyword>
<evidence type="ECO:0000256" key="13">
    <source>
        <dbReference type="ARBA" id="ARBA00042864"/>
    </source>
</evidence>
<evidence type="ECO:0000256" key="9">
    <source>
        <dbReference type="ARBA" id="ARBA00022840"/>
    </source>
</evidence>
<comment type="catalytic activity">
    <reaction evidence="14">
        <text>5-phospho-beta-D-ribosylamine + glycine + ATP = N(1)-(5-phospho-beta-D-ribosyl)glycinamide + ADP + phosphate + H(+)</text>
        <dbReference type="Rhea" id="RHEA:17453"/>
        <dbReference type="ChEBI" id="CHEBI:15378"/>
        <dbReference type="ChEBI" id="CHEBI:30616"/>
        <dbReference type="ChEBI" id="CHEBI:43474"/>
        <dbReference type="ChEBI" id="CHEBI:57305"/>
        <dbReference type="ChEBI" id="CHEBI:58681"/>
        <dbReference type="ChEBI" id="CHEBI:143788"/>
        <dbReference type="ChEBI" id="CHEBI:456216"/>
        <dbReference type="EC" id="6.3.4.13"/>
    </reaction>
</comment>
<dbReference type="NCBIfam" id="TIGR00877">
    <property type="entry name" value="purD"/>
    <property type="match status" value="1"/>
</dbReference>
<dbReference type="GO" id="GO:0005524">
    <property type="term" value="F:ATP binding"/>
    <property type="evidence" value="ECO:0007669"/>
    <property type="project" value="UniProtKB-UniRule"/>
</dbReference>
<dbReference type="SUPFAM" id="SSF51246">
    <property type="entry name" value="Rudiment single hybrid motif"/>
    <property type="match status" value="1"/>
</dbReference>
<dbReference type="SUPFAM" id="SSF56059">
    <property type="entry name" value="Glutathione synthetase ATP-binding domain-like"/>
    <property type="match status" value="1"/>
</dbReference>
<evidence type="ECO:0000256" key="7">
    <source>
        <dbReference type="ARBA" id="ARBA00022741"/>
    </source>
</evidence>
<dbReference type="GO" id="GO:0006189">
    <property type="term" value="P:'de novo' IMP biosynthetic process"/>
    <property type="evidence" value="ECO:0007669"/>
    <property type="project" value="UniProtKB-UniRule"/>
</dbReference>
<dbReference type="GO" id="GO:0004637">
    <property type="term" value="F:phosphoribosylamine-glycine ligase activity"/>
    <property type="evidence" value="ECO:0007669"/>
    <property type="project" value="UniProtKB-UniRule"/>
</dbReference>
<dbReference type="EC" id="6.3.4.13" evidence="4 14"/>
<dbReference type="PROSITE" id="PS50975">
    <property type="entry name" value="ATP_GRASP"/>
    <property type="match status" value="1"/>
</dbReference>
<keyword evidence="7 15" id="KW-0547">Nucleotide-binding</keyword>
<dbReference type="GO" id="GO:0046872">
    <property type="term" value="F:metal ion binding"/>
    <property type="evidence" value="ECO:0007669"/>
    <property type="project" value="UniProtKB-KW"/>
</dbReference>
<evidence type="ECO:0000256" key="3">
    <source>
        <dbReference type="ARBA" id="ARBA00005174"/>
    </source>
</evidence>
<dbReference type="InterPro" id="IPR020560">
    <property type="entry name" value="PRibGlycinamide_synth_C-dom"/>
</dbReference>
<dbReference type="PANTHER" id="PTHR43472">
    <property type="entry name" value="PHOSPHORIBOSYLAMINE--GLYCINE LIGASE"/>
    <property type="match status" value="1"/>
</dbReference>
<evidence type="ECO:0000256" key="1">
    <source>
        <dbReference type="ARBA" id="ARBA00001936"/>
    </source>
</evidence>
<dbReference type="InterPro" id="IPR020561">
    <property type="entry name" value="PRibGlycinamid_synth_ATP-grasp"/>
</dbReference>
<evidence type="ECO:0000256" key="6">
    <source>
        <dbReference type="ARBA" id="ARBA00022723"/>
    </source>
</evidence>
<evidence type="ECO:0000259" key="16">
    <source>
        <dbReference type="PROSITE" id="PS50975"/>
    </source>
</evidence>
<dbReference type="HAMAP" id="MF_00138">
    <property type="entry name" value="GARS"/>
    <property type="match status" value="1"/>
</dbReference>
<keyword evidence="9 15" id="KW-0067">ATP-binding</keyword>
<evidence type="ECO:0000256" key="4">
    <source>
        <dbReference type="ARBA" id="ARBA00013255"/>
    </source>
</evidence>
<dbReference type="FunFam" id="3.30.470.20:FF:000018">
    <property type="entry name" value="Trifunctional purine biosynthetic protein adenosine-3"/>
    <property type="match status" value="1"/>
</dbReference>
<reference evidence="17" key="1">
    <citation type="submission" date="2020-07" db="EMBL/GenBank/DDBJ databases">
        <title>Huge and variable diversity of episymbiotic CPR bacteria and DPANN archaea in groundwater ecosystems.</title>
        <authorList>
            <person name="He C.Y."/>
            <person name="Keren R."/>
            <person name="Whittaker M."/>
            <person name="Farag I.F."/>
            <person name="Doudna J."/>
            <person name="Cate J.H.D."/>
            <person name="Banfield J.F."/>
        </authorList>
    </citation>
    <scope>NUCLEOTIDE SEQUENCE</scope>
    <source>
        <strain evidence="17">NC_groundwater_717_Ag_S-0.2um_59_8</strain>
    </source>
</reference>
<keyword evidence="6" id="KW-0479">Metal-binding</keyword>
<comment type="pathway">
    <text evidence="3 14">Purine metabolism; IMP biosynthesis via de novo pathway; N(1)-(5-phospho-D-ribosyl)glycinamide from 5-phospho-alpha-D-ribose 1-diphosphate: step 2/2.</text>
</comment>
<organism evidence="17 18">
    <name type="scientific">Tectimicrobiota bacterium</name>
    <dbReference type="NCBI Taxonomy" id="2528274"/>
    <lineage>
        <taxon>Bacteria</taxon>
        <taxon>Pseudomonadati</taxon>
        <taxon>Nitrospinota/Tectimicrobiota group</taxon>
        <taxon>Candidatus Tectimicrobiota</taxon>
    </lineage>
</organism>
<dbReference type="Pfam" id="PF01071">
    <property type="entry name" value="GARS_A"/>
    <property type="match status" value="1"/>
</dbReference>
<sequence>MKILLVGSGGREHALAWKLSQSPQIDKVYCAPGNAGTAEVAENLPVGSEEIGVLCSIAQQAQIDLTVVGPELPLVAGIVDLFEDKNLKIFGPRKQAAMLEGSKVFAKEFMRRHGIPTADFRVFDEPGAARDFIEKKGAPLVVKADGLAGGKGVFVCTTVAHGLAAVENLMEKKILGPAGEKILVEDFLPGEEASFLAFCDGERVLPLPASQDHKPLLDGDRGPNTGGMGAYSPAPVVTPELSRAVIDTVMIPTVKAMAKEGNPYQGVLYAGLMISKGKASVLEFNVRFGDPEAQPLLCRLETDLVPIFEACCSGSLERIQPQWNSQAAVCVVMASRGYPDRYEKGKVIRGVPDAAAIPGVTVFHAGTARRDGTLVTNGGRVLGVTGLGPDVASAIATTYRAVKKISWDGMHFRTDIGAKALLKSPGAGRAAPGSG</sequence>
<accession>A0A932GQ85</accession>
<dbReference type="InterPro" id="IPR000115">
    <property type="entry name" value="PRibGlycinamide_synth"/>
</dbReference>
<comment type="cofactor">
    <cofactor evidence="2">
        <name>Mg(2+)</name>
        <dbReference type="ChEBI" id="CHEBI:18420"/>
    </cofactor>
</comment>
<evidence type="ECO:0000256" key="2">
    <source>
        <dbReference type="ARBA" id="ARBA00001946"/>
    </source>
</evidence>
<evidence type="ECO:0000256" key="12">
    <source>
        <dbReference type="ARBA" id="ARBA00042242"/>
    </source>
</evidence>
<dbReference type="PANTHER" id="PTHR43472:SF1">
    <property type="entry name" value="PHOSPHORIBOSYLAMINE--GLYCINE LIGASE, CHLOROPLASTIC"/>
    <property type="match status" value="1"/>
</dbReference>
<evidence type="ECO:0000256" key="11">
    <source>
        <dbReference type="ARBA" id="ARBA00038345"/>
    </source>
</evidence>
<comment type="similarity">
    <text evidence="11 14">Belongs to the GARS family.</text>
</comment>
<dbReference type="AlphaFoldDB" id="A0A932GQ85"/>
<evidence type="ECO:0000256" key="8">
    <source>
        <dbReference type="ARBA" id="ARBA00022755"/>
    </source>
</evidence>
<feature type="domain" description="ATP-grasp" evidence="16">
    <location>
        <begin position="107"/>
        <end position="313"/>
    </location>
</feature>
<dbReference type="Pfam" id="PF02843">
    <property type="entry name" value="GARS_C"/>
    <property type="match status" value="1"/>
</dbReference>
<dbReference type="InterPro" id="IPR016185">
    <property type="entry name" value="PreATP-grasp_dom_sf"/>
</dbReference>
<keyword evidence="10" id="KW-0464">Manganese</keyword>
<dbReference type="Gene3D" id="3.40.50.20">
    <property type="match status" value="1"/>
</dbReference>
<dbReference type="Gene3D" id="3.30.470.20">
    <property type="entry name" value="ATP-grasp fold, B domain"/>
    <property type="match status" value="1"/>
</dbReference>
<dbReference type="FunFam" id="3.90.600.10:FF:000001">
    <property type="entry name" value="Trifunctional purine biosynthetic protein adenosine-3"/>
    <property type="match status" value="1"/>
</dbReference>
<dbReference type="InterPro" id="IPR020559">
    <property type="entry name" value="PRibGlycinamide_synth_CS"/>
</dbReference>
<dbReference type="FunFam" id="3.40.50.20:FF:000006">
    <property type="entry name" value="Phosphoribosylamine--glycine ligase, chloroplastic"/>
    <property type="match status" value="1"/>
</dbReference>